<feature type="transmembrane region" description="Helical" evidence="2">
    <location>
        <begin position="21"/>
        <end position="39"/>
    </location>
</feature>
<feature type="transmembrane region" description="Helical" evidence="2">
    <location>
        <begin position="59"/>
        <end position="81"/>
    </location>
</feature>
<feature type="transmembrane region" description="Helical" evidence="2">
    <location>
        <begin position="177"/>
        <end position="199"/>
    </location>
</feature>
<dbReference type="EMBL" id="RHHQ01000010">
    <property type="protein sequence ID" value="RNB87814.1"/>
    <property type="molecule type" value="Genomic_DNA"/>
</dbReference>
<sequence>MGVVRGLQEAIQVFSEYIADYGYIALYLLFFLGILGMPMPEETLLVFSGFLVSTGELDYWLTMLVCYLGSISAMTIAYWIGRKVGYPVIEKYGKRLGLGYTVYKKTESWFNRVGKWALPLGYFIPGVRQFTAYFAGITQLSFVTFIVYTYLGGLVWCVLFVTLGWQLGERWEQLFDLISRNLAIFFIVVLVGIVAFSFYRKKKGK</sequence>
<protein>
    <submittedName>
        <fullName evidence="4">DedA family protein</fullName>
    </submittedName>
</protein>
<evidence type="ECO:0000259" key="3">
    <source>
        <dbReference type="Pfam" id="PF09335"/>
    </source>
</evidence>
<evidence type="ECO:0000313" key="5">
    <source>
        <dbReference type="Proteomes" id="UP000271031"/>
    </source>
</evidence>
<dbReference type="GO" id="GO:0005886">
    <property type="term" value="C:plasma membrane"/>
    <property type="evidence" value="ECO:0007669"/>
    <property type="project" value="TreeGrafter"/>
</dbReference>
<evidence type="ECO:0000256" key="1">
    <source>
        <dbReference type="ARBA" id="ARBA00010792"/>
    </source>
</evidence>
<organism evidence="4 5">
    <name type="scientific">Brevibacillus fluminis</name>
    <dbReference type="NCBI Taxonomy" id="511487"/>
    <lineage>
        <taxon>Bacteria</taxon>
        <taxon>Bacillati</taxon>
        <taxon>Bacillota</taxon>
        <taxon>Bacilli</taxon>
        <taxon>Bacillales</taxon>
        <taxon>Paenibacillaceae</taxon>
        <taxon>Brevibacillus</taxon>
    </lineage>
</organism>
<evidence type="ECO:0000256" key="2">
    <source>
        <dbReference type="SAM" id="Phobius"/>
    </source>
</evidence>
<dbReference type="Pfam" id="PF09335">
    <property type="entry name" value="VTT_dom"/>
    <property type="match status" value="1"/>
</dbReference>
<dbReference type="RefSeq" id="WP_122918419.1">
    <property type="nucleotide sequence ID" value="NZ_RHHQ01000010.1"/>
</dbReference>
<feature type="domain" description="VTT" evidence="3">
    <location>
        <begin position="40"/>
        <end position="165"/>
    </location>
</feature>
<name>A0A3M8DIF5_9BACL</name>
<comment type="caution">
    <text evidence="4">The sequence shown here is derived from an EMBL/GenBank/DDBJ whole genome shotgun (WGS) entry which is preliminary data.</text>
</comment>
<comment type="similarity">
    <text evidence="1">Belongs to the DedA family.</text>
</comment>
<dbReference type="AlphaFoldDB" id="A0A3M8DIF5"/>
<keyword evidence="2" id="KW-0472">Membrane</keyword>
<dbReference type="PANTHER" id="PTHR42709:SF9">
    <property type="entry name" value="ALKALINE PHOSPHATASE LIKE PROTEIN"/>
    <property type="match status" value="1"/>
</dbReference>
<gene>
    <name evidence="4" type="ORF">EDM56_13390</name>
</gene>
<feature type="transmembrane region" description="Helical" evidence="2">
    <location>
        <begin position="142"/>
        <end position="165"/>
    </location>
</feature>
<accession>A0A3M8DIF5</accession>
<dbReference type="InterPro" id="IPR051311">
    <property type="entry name" value="DedA_domain"/>
</dbReference>
<proteinExistence type="inferred from homology"/>
<dbReference type="PANTHER" id="PTHR42709">
    <property type="entry name" value="ALKALINE PHOSPHATASE LIKE PROTEIN"/>
    <property type="match status" value="1"/>
</dbReference>
<dbReference type="Proteomes" id="UP000271031">
    <property type="component" value="Unassembled WGS sequence"/>
</dbReference>
<keyword evidence="2" id="KW-0812">Transmembrane</keyword>
<evidence type="ECO:0000313" key="4">
    <source>
        <dbReference type="EMBL" id="RNB87814.1"/>
    </source>
</evidence>
<keyword evidence="5" id="KW-1185">Reference proteome</keyword>
<dbReference type="InterPro" id="IPR032816">
    <property type="entry name" value="VTT_dom"/>
</dbReference>
<reference evidence="4 5" key="1">
    <citation type="submission" date="2018-10" db="EMBL/GenBank/DDBJ databases">
        <title>Phylogenomics of Brevibacillus.</title>
        <authorList>
            <person name="Dunlap C."/>
        </authorList>
    </citation>
    <scope>NUCLEOTIDE SEQUENCE [LARGE SCALE GENOMIC DNA]</scope>
    <source>
        <strain evidence="4 5">JCM 15716</strain>
    </source>
</reference>
<keyword evidence="2" id="KW-1133">Transmembrane helix</keyword>
<dbReference type="OrthoDB" id="9782291at2"/>